<gene>
    <name evidence="8" type="primary">kdgR</name>
    <name evidence="8" type="ORF">C772_01748</name>
</gene>
<keyword evidence="9" id="KW-1185">Reference proteome</keyword>
<evidence type="ECO:0000256" key="2">
    <source>
        <dbReference type="ARBA" id="ARBA00023125"/>
    </source>
</evidence>
<dbReference type="RefSeq" id="WP_008299166.1">
    <property type="nucleotide sequence ID" value="NZ_AOFT01000008.1"/>
</dbReference>
<name>M7NBY5_9BACL</name>
<sequence>MTVKVIQSVDRAIDILELFMASKPELSIKEISEKLALSKSTVHGIIKTLEHRGYLQQDPESLKYRLGIKLFELGNAVGNSMDIRKIASPLIRRLVEELHETVHLAVMEREEVVYVEKLEGPRTLTIYSHVGKRAPVHCTGVGKAILAYQSDEQIDRMLASDHLVAHTEHTMTDATAIREHLKTIRDNGYAVDDEEIELGLKCVAAPIFDHQGNVTASISCSAPKVRVDDHSFAEMIGKITAAASEISAALGYRNPQPVNL</sequence>
<evidence type="ECO:0000256" key="4">
    <source>
        <dbReference type="ARBA" id="ARBA00058938"/>
    </source>
</evidence>
<evidence type="ECO:0000259" key="7">
    <source>
        <dbReference type="PROSITE" id="PS51078"/>
    </source>
</evidence>
<dbReference type="Pfam" id="PF09339">
    <property type="entry name" value="HTH_IclR"/>
    <property type="match status" value="1"/>
</dbReference>
<protein>
    <recommendedName>
        <fullName evidence="5">Glycerol operon regulatory protein</fullName>
    </recommendedName>
</protein>
<dbReference type="InterPro" id="IPR050707">
    <property type="entry name" value="HTH_MetabolicPath_Reg"/>
</dbReference>
<dbReference type="eggNOG" id="COG1414">
    <property type="taxonomic scope" value="Bacteria"/>
</dbReference>
<dbReference type="SMART" id="SM00346">
    <property type="entry name" value="HTH_ICLR"/>
    <property type="match status" value="1"/>
</dbReference>
<dbReference type="PROSITE" id="PS51077">
    <property type="entry name" value="HTH_ICLR"/>
    <property type="match status" value="1"/>
</dbReference>
<reference evidence="8 9" key="1">
    <citation type="journal article" date="2013" name="Genome Announc.">
        <title>Draft Genome Sequence of Bhargavaea cecembensis Strain DSE10T, Isolated from a Deep-Sea Sediment Sample Collected at a Depth of 5,904 m from the Chagos-Laccadive Ridge System in the Indian Ocean.</title>
        <authorList>
            <person name="Shivaji S."/>
            <person name="Ara S."/>
            <person name="Begum Z."/>
            <person name="Ruth M."/>
            <person name="Singh A."/>
            <person name="Kumar Pinnaka A."/>
        </authorList>
    </citation>
    <scope>NUCLEOTIDE SEQUENCE [LARGE SCALE GENOMIC DNA]</scope>
    <source>
        <strain evidence="8 9">DSE10</strain>
    </source>
</reference>
<dbReference type="GO" id="GO:0003700">
    <property type="term" value="F:DNA-binding transcription factor activity"/>
    <property type="evidence" value="ECO:0007669"/>
    <property type="project" value="TreeGrafter"/>
</dbReference>
<feature type="domain" description="IclR-ED" evidence="7">
    <location>
        <begin position="69"/>
        <end position="252"/>
    </location>
</feature>
<dbReference type="PATRIC" id="fig|1235279.3.peg.1745"/>
<evidence type="ECO:0000313" key="9">
    <source>
        <dbReference type="Proteomes" id="UP000011919"/>
    </source>
</evidence>
<dbReference type="Proteomes" id="UP000011919">
    <property type="component" value="Unassembled WGS sequence"/>
</dbReference>
<dbReference type="SUPFAM" id="SSF46785">
    <property type="entry name" value="Winged helix' DNA-binding domain"/>
    <property type="match status" value="1"/>
</dbReference>
<keyword evidence="1" id="KW-0805">Transcription regulation</keyword>
<dbReference type="SUPFAM" id="SSF55781">
    <property type="entry name" value="GAF domain-like"/>
    <property type="match status" value="1"/>
</dbReference>
<comment type="caution">
    <text evidence="8">The sequence shown here is derived from an EMBL/GenBank/DDBJ whole genome shotgun (WGS) entry which is preliminary data.</text>
</comment>
<feature type="domain" description="HTH iclR-type" evidence="6">
    <location>
        <begin position="6"/>
        <end position="68"/>
    </location>
</feature>
<evidence type="ECO:0000256" key="3">
    <source>
        <dbReference type="ARBA" id="ARBA00023163"/>
    </source>
</evidence>
<dbReference type="OrthoDB" id="9791752at2"/>
<keyword evidence="3" id="KW-0804">Transcription</keyword>
<evidence type="ECO:0000259" key="6">
    <source>
        <dbReference type="PROSITE" id="PS51077"/>
    </source>
</evidence>
<dbReference type="Pfam" id="PF01614">
    <property type="entry name" value="IclR_C"/>
    <property type="match status" value="1"/>
</dbReference>
<dbReference type="GO" id="GO:0003677">
    <property type="term" value="F:DNA binding"/>
    <property type="evidence" value="ECO:0007669"/>
    <property type="project" value="UniProtKB-KW"/>
</dbReference>
<keyword evidence="2" id="KW-0238">DNA-binding</keyword>
<organism evidence="8 9">
    <name type="scientific">Bhargavaea cecembensis DSE10</name>
    <dbReference type="NCBI Taxonomy" id="1235279"/>
    <lineage>
        <taxon>Bacteria</taxon>
        <taxon>Bacillati</taxon>
        <taxon>Bacillota</taxon>
        <taxon>Bacilli</taxon>
        <taxon>Bacillales</taxon>
        <taxon>Caryophanaceae</taxon>
        <taxon>Bhargavaea</taxon>
    </lineage>
</organism>
<dbReference type="EMBL" id="AOFT01000008">
    <property type="protein sequence ID" value="EMR06103.1"/>
    <property type="molecule type" value="Genomic_DNA"/>
</dbReference>
<accession>M7NBY5</accession>
<dbReference type="InterPro" id="IPR029016">
    <property type="entry name" value="GAF-like_dom_sf"/>
</dbReference>
<dbReference type="STRING" id="1235279.C772_01748"/>
<dbReference type="Gene3D" id="1.10.10.10">
    <property type="entry name" value="Winged helix-like DNA-binding domain superfamily/Winged helix DNA-binding domain"/>
    <property type="match status" value="1"/>
</dbReference>
<dbReference type="GO" id="GO:0045892">
    <property type="term" value="P:negative regulation of DNA-templated transcription"/>
    <property type="evidence" value="ECO:0007669"/>
    <property type="project" value="UniProtKB-ARBA"/>
</dbReference>
<evidence type="ECO:0000256" key="1">
    <source>
        <dbReference type="ARBA" id="ARBA00023015"/>
    </source>
</evidence>
<dbReference type="InterPro" id="IPR036388">
    <property type="entry name" value="WH-like_DNA-bd_sf"/>
</dbReference>
<dbReference type="FunFam" id="1.10.10.10:FF:000056">
    <property type="entry name" value="IclR family transcriptional regulator"/>
    <property type="match status" value="1"/>
</dbReference>
<comment type="function">
    <text evidence="4">May be an activator protein for the gylABX operon.</text>
</comment>
<evidence type="ECO:0000256" key="5">
    <source>
        <dbReference type="ARBA" id="ARBA00070406"/>
    </source>
</evidence>
<dbReference type="InterPro" id="IPR036390">
    <property type="entry name" value="WH_DNA-bd_sf"/>
</dbReference>
<dbReference type="PROSITE" id="PS51078">
    <property type="entry name" value="ICLR_ED"/>
    <property type="match status" value="1"/>
</dbReference>
<dbReference type="InterPro" id="IPR014757">
    <property type="entry name" value="Tscrpt_reg_IclR_C"/>
</dbReference>
<dbReference type="PANTHER" id="PTHR30136">
    <property type="entry name" value="HELIX-TURN-HELIX TRANSCRIPTIONAL REGULATOR, ICLR FAMILY"/>
    <property type="match status" value="1"/>
</dbReference>
<dbReference type="AlphaFoldDB" id="M7NBY5"/>
<dbReference type="InterPro" id="IPR005471">
    <property type="entry name" value="Tscrpt_reg_IclR_N"/>
</dbReference>
<dbReference type="Gene3D" id="3.30.450.40">
    <property type="match status" value="1"/>
</dbReference>
<dbReference type="PANTHER" id="PTHR30136:SF24">
    <property type="entry name" value="HTH-TYPE TRANSCRIPTIONAL REPRESSOR ALLR"/>
    <property type="match status" value="1"/>
</dbReference>
<proteinExistence type="predicted"/>
<evidence type="ECO:0000313" key="8">
    <source>
        <dbReference type="EMBL" id="EMR06103.1"/>
    </source>
</evidence>